<protein>
    <submittedName>
        <fullName evidence="1">Uncharacterized protein</fullName>
    </submittedName>
</protein>
<accession>X0WY00</accession>
<dbReference type="Gene3D" id="3.30.420.240">
    <property type="match status" value="1"/>
</dbReference>
<reference evidence="1" key="1">
    <citation type="journal article" date="2014" name="Front. Microbiol.">
        <title>High frequency of phylogenetically diverse reductive dehalogenase-homologous genes in deep subseafloor sedimentary metagenomes.</title>
        <authorList>
            <person name="Kawai M."/>
            <person name="Futagami T."/>
            <person name="Toyoda A."/>
            <person name="Takaki Y."/>
            <person name="Nishi S."/>
            <person name="Hori S."/>
            <person name="Arai W."/>
            <person name="Tsubouchi T."/>
            <person name="Morono Y."/>
            <person name="Uchiyama I."/>
            <person name="Ito T."/>
            <person name="Fujiyama A."/>
            <person name="Inagaki F."/>
            <person name="Takami H."/>
        </authorList>
    </citation>
    <scope>NUCLEOTIDE SEQUENCE</scope>
    <source>
        <strain evidence="1">Expedition CK06-06</strain>
    </source>
</reference>
<comment type="caution">
    <text evidence="1">The sequence shown here is derived from an EMBL/GenBank/DDBJ whole genome shotgun (WGS) entry which is preliminary data.</text>
</comment>
<organism evidence="1">
    <name type="scientific">marine sediment metagenome</name>
    <dbReference type="NCBI Taxonomy" id="412755"/>
    <lineage>
        <taxon>unclassified sequences</taxon>
        <taxon>metagenomes</taxon>
        <taxon>ecological metagenomes</taxon>
    </lineage>
</organism>
<sequence>GEKSPLVSERYINEIATEFGKDSDVYRVRVLGEFPVQADYTLIPKAWIMAALARQVSYHKRLATKSFDSAGVDVARYGENKTVFVLVRGITVVGLLIYRKQDTMKTAEQVIALCEKMNPNDVKVDEIGIGAGVVDRAVQRGFDVTGVDVGRKAINKEKFQNLRAEYYWDLRTRFEDGSISLYPLTKILEKTDLIQLVEQLTSIRYEFNPTGKVIIWSKEKMRREGIKSPDIADGMMLAFAEYYPEEVTKKPMTFLEKWS</sequence>
<dbReference type="EMBL" id="BARS01034028">
    <property type="protein sequence ID" value="GAG17621.1"/>
    <property type="molecule type" value="Genomic_DNA"/>
</dbReference>
<evidence type="ECO:0000313" key="1">
    <source>
        <dbReference type="EMBL" id="GAG17621.1"/>
    </source>
</evidence>
<gene>
    <name evidence="1" type="ORF">S01H1_52631</name>
</gene>
<dbReference type="AlphaFoldDB" id="X0WY00"/>
<proteinExistence type="predicted"/>
<name>X0WY00_9ZZZZ</name>
<feature type="non-terminal residue" evidence="1">
    <location>
        <position position="1"/>
    </location>
</feature>
<feature type="non-terminal residue" evidence="1">
    <location>
        <position position="259"/>
    </location>
</feature>